<feature type="compositionally biased region" description="Acidic residues" evidence="7">
    <location>
        <begin position="109"/>
        <end position="128"/>
    </location>
</feature>
<comment type="function">
    <text evidence="6">Participates in both the initiation and recycling phases of transcription. In the presence of the delta subunit, RNAP displays an increased specificity of transcription, a decreased affinity for nucleic acids, and an increased efficiency of RNA synthesis because of enhanced recycling.</text>
</comment>
<dbReference type="OrthoDB" id="401223at2"/>
<evidence type="ECO:0000256" key="5">
    <source>
        <dbReference type="ARBA" id="ARBA00023163"/>
    </source>
</evidence>
<keyword evidence="5 6" id="KW-0804">Transcription</keyword>
<evidence type="ECO:0000256" key="7">
    <source>
        <dbReference type="SAM" id="MobiDB-lite"/>
    </source>
</evidence>
<dbReference type="STRING" id="1265861.BCAMP_06480"/>
<gene>
    <name evidence="6" type="primary">rpoE</name>
    <name evidence="9" type="ORF">BCAMP_06480</name>
</gene>
<evidence type="ECO:0000256" key="6">
    <source>
        <dbReference type="HAMAP-Rule" id="MF_00357"/>
    </source>
</evidence>
<dbReference type="PATRIC" id="fig|1265861.3.peg.1283"/>
<dbReference type="Pfam" id="PF05066">
    <property type="entry name" value="HARE-HTH"/>
    <property type="match status" value="1"/>
</dbReference>
<comment type="subunit">
    <text evidence="6">RNAP is composed of a core of 2 alpha, a beta and a beta' subunits. The core is associated with a delta subunit and one of several sigma factors.</text>
</comment>
<dbReference type="NCBIfam" id="TIGR04567">
    <property type="entry name" value="RNAP_delt_lowGC"/>
    <property type="match status" value="1"/>
</dbReference>
<name>W7D458_9LIST</name>
<keyword evidence="2 6" id="KW-0240">DNA-directed RNA polymerase</keyword>
<dbReference type="AlphaFoldDB" id="W7D458"/>
<dbReference type="Gene3D" id="1.10.10.1250">
    <property type="entry name" value="RNA polymerase, subunit delta, N-terminal domain"/>
    <property type="match status" value="1"/>
</dbReference>
<feature type="region of interest" description="Disordered" evidence="7">
    <location>
        <begin position="93"/>
        <end position="168"/>
    </location>
</feature>
<evidence type="ECO:0000256" key="3">
    <source>
        <dbReference type="ARBA" id="ARBA00022679"/>
    </source>
</evidence>
<accession>W7D458</accession>
<proteinExistence type="inferred from homology"/>
<comment type="caution">
    <text evidence="9">The sequence shown here is derived from an EMBL/GenBank/DDBJ whole genome shotgun (WGS) entry which is preliminary data.</text>
</comment>
<dbReference type="HAMAP" id="MF_00357">
    <property type="entry name" value="RNApol_bact_RpoE"/>
    <property type="match status" value="1"/>
</dbReference>
<dbReference type="RefSeq" id="WP_035314431.1">
    <property type="nucleotide sequence ID" value="NZ_AODH01000022.1"/>
</dbReference>
<dbReference type="InterPro" id="IPR038087">
    <property type="entry name" value="RNAP_delta_N_dom_sf"/>
</dbReference>
<evidence type="ECO:0000256" key="4">
    <source>
        <dbReference type="ARBA" id="ARBA00022695"/>
    </source>
</evidence>
<dbReference type="EMBL" id="AODH01000022">
    <property type="protein sequence ID" value="EUJ40068.1"/>
    <property type="molecule type" value="Genomic_DNA"/>
</dbReference>
<evidence type="ECO:0000259" key="8">
    <source>
        <dbReference type="PROSITE" id="PS51913"/>
    </source>
</evidence>
<keyword evidence="4 6" id="KW-0548">Nucleotidyltransferase</keyword>
<dbReference type="GO" id="GO:0006351">
    <property type="term" value="P:DNA-templated transcription"/>
    <property type="evidence" value="ECO:0007669"/>
    <property type="project" value="InterPro"/>
</dbReference>
<keyword evidence="10" id="KW-1185">Reference proteome</keyword>
<protein>
    <recommendedName>
        <fullName evidence="6">Probable DNA-directed RNA polymerase subunit delta</fullName>
    </recommendedName>
    <alternativeName>
        <fullName evidence="6">RNAP delta factor</fullName>
    </alternativeName>
</protein>
<dbReference type="InterPro" id="IPR029757">
    <property type="entry name" value="RpoE"/>
</dbReference>
<dbReference type="GO" id="GO:0003899">
    <property type="term" value="F:DNA-directed RNA polymerase activity"/>
    <property type="evidence" value="ECO:0007669"/>
    <property type="project" value="UniProtKB-UniRule"/>
</dbReference>
<dbReference type="InterPro" id="IPR007759">
    <property type="entry name" value="Asxl_HARE-HTH"/>
</dbReference>
<comment type="similarity">
    <text evidence="1 6">Belongs to the RpoE family.</text>
</comment>
<sequence>MILNHLTDEQRNEMAMIELAFHILDEKKEVMPFKELVAVMKEFKGFSDAELEERLVQFYTDLNTAGTFISLGHNTWGLRDWYPLDAIDEEVQELAKPKKRRKKAATAEAEVEIEEEEDFEEKEPELGEEPLVLSDKNADDDDIDGDLKDHLPDGIEGDLTIVDDKEEI</sequence>
<dbReference type="GO" id="GO:0000428">
    <property type="term" value="C:DNA-directed RNA polymerase complex"/>
    <property type="evidence" value="ECO:0007669"/>
    <property type="project" value="UniProtKB-KW"/>
</dbReference>
<evidence type="ECO:0000313" key="10">
    <source>
        <dbReference type="Proteomes" id="UP000019243"/>
    </source>
</evidence>
<evidence type="ECO:0000313" key="9">
    <source>
        <dbReference type="EMBL" id="EUJ40068.1"/>
    </source>
</evidence>
<reference evidence="9 10" key="1">
    <citation type="submission" date="2012-12" db="EMBL/GenBank/DDBJ databases">
        <title>Novel taxa of Listeriaceae from agricultural environments in the United States.</title>
        <authorList>
            <person name="den Bakker H.C."/>
            <person name="Allred A."/>
            <person name="Warchocki S."/>
            <person name="Wright E.M."/>
            <person name="Burrell A."/>
            <person name="Nightingale K.K."/>
            <person name="Kephart D."/>
            <person name="Wiedmann M."/>
        </authorList>
    </citation>
    <scope>NUCLEOTIDE SEQUENCE [LARGE SCALE GENOMIC DNA]</scope>
    <source>
        <strain evidence="9 10">FSL F6-1037</strain>
    </source>
</reference>
<keyword evidence="3 6" id="KW-0808">Transferase</keyword>
<organism evidence="9 10">
    <name type="scientific">Brochothrix campestris FSL F6-1037</name>
    <dbReference type="NCBI Taxonomy" id="1265861"/>
    <lineage>
        <taxon>Bacteria</taxon>
        <taxon>Bacillati</taxon>
        <taxon>Bacillota</taxon>
        <taxon>Bacilli</taxon>
        <taxon>Bacillales</taxon>
        <taxon>Listeriaceae</taxon>
        <taxon>Brochothrix</taxon>
    </lineage>
</organism>
<evidence type="ECO:0000256" key="1">
    <source>
        <dbReference type="ARBA" id="ARBA00009828"/>
    </source>
</evidence>
<evidence type="ECO:0000256" key="2">
    <source>
        <dbReference type="ARBA" id="ARBA00022478"/>
    </source>
</evidence>
<dbReference type="Proteomes" id="UP000019243">
    <property type="component" value="Unassembled WGS sequence"/>
</dbReference>
<dbReference type="GO" id="GO:0006355">
    <property type="term" value="P:regulation of DNA-templated transcription"/>
    <property type="evidence" value="ECO:0007669"/>
    <property type="project" value="UniProtKB-UniRule"/>
</dbReference>
<dbReference type="PROSITE" id="PS51913">
    <property type="entry name" value="HTH_HARE"/>
    <property type="match status" value="1"/>
</dbReference>
<feature type="domain" description="HTH HARE-type" evidence="8">
    <location>
        <begin position="14"/>
        <end position="81"/>
    </location>
</feature>